<name>A0A075MTC5_9ARCH</name>
<sequence length="85" mass="9667">MLVLSRSISCSNDATTRLLFFMQARISLSLTTQYISYFVIIPTIFSKAIFGRICENFLRSWCTLNLGCHAANSRVICINYYILGT</sequence>
<dbReference type="KEGG" id="nev:NTE_00478"/>
<evidence type="ECO:0000313" key="2">
    <source>
        <dbReference type="Proteomes" id="UP000028194"/>
    </source>
</evidence>
<organism evidence="1 2">
    <name type="scientific">Candidatus Nitrososphaera evergladensis SR1</name>
    <dbReference type="NCBI Taxonomy" id="1459636"/>
    <lineage>
        <taxon>Archaea</taxon>
        <taxon>Nitrososphaerota</taxon>
        <taxon>Nitrososphaeria</taxon>
        <taxon>Nitrososphaerales</taxon>
        <taxon>Nitrososphaeraceae</taxon>
        <taxon>Nitrososphaera</taxon>
    </lineage>
</organism>
<gene>
    <name evidence="1" type="ORF">NTE_00478</name>
</gene>
<dbReference type="AlphaFoldDB" id="A0A075MTC5"/>
<reference evidence="1 2" key="1">
    <citation type="journal article" date="2014" name="PLoS ONE">
        <title>Genome Sequence of Candidatus Nitrososphaera evergladensis from Group I.1b Enriched from Everglades Soil Reveals Novel Genomic Features of the Ammonia-Oxidizing Archaea.</title>
        <authorList>
            <person name="Zhalnina K.V."/>
            <person name="Dias R."/>
            <person name="Leonard M.T."/>
            <person name="Dorr de Quadros P."/>
            <person name="Camargo F.A."/>
            <person name="Drew J.C."/>
            <person name="Farmerie W.G."/>
            <person name="Daroub S.H."/>
            <person name="Triplett E.W."/>
        </authorList>
    </citation>
    <scope>NUCLEOTIDE SEQUENCE [LARGE SCALE GENOMIC DNA]</scope>
    <source>
        <strain evidence="1 2">SR1</strain>
    </source>
</reference>
<proteinExistence type="predicted"/>
<evidence type="ECO:0000313" key="1">
    <source>
        <dbReference type="EMBL" id="AIF82559.1"/>
    </source>
</evidence>
<accession>A0A075MTC5</accession>
<dbReference type="EMBL" id="CP007174">
    <property type="protein sequence ID" value="AIF82559.1"/>
    <property type="molecule type" value="Genomic_DNA"/>
</dbReference>
<dbReference type="HOGENOM" id="CLU_2504796_0_0_2"/>
<dbReference type="Proteomes" id="UP000028194">
    <property type="component" value="Chromosome"/>
</dbReference>
<keyword evidence="2" id="KW-1185">Reference proteome</keyword>
<protein>
    <submittedName>
        <fullName evidence="1">Uncharacterized protein</fullName>
    </submittedName>
</protein>